<evidence type="ECO:0000313" key="5">
    <source>
        <dbReference type="Proteomes" id="UP000694844"/>
    </source>
</evidence>
<dbReference type="RefSeq" id="XP_022320830.1">
    <property type="nucleotide sequence ID" value="XM_022465122.1"/>
</dbReference>
<comment type="similarity">
    <text evidence="1">Belongs to the heat shock protein 70 family.</text>
</comment>
<accession>A0A8B8CZ21</accession>
<organism evidence="5 6">
    <name type="scientific">Crassostrea virginica</name>
    <name type="common">Eastern oyster</name>
    <dbReference type="NCBI Taxonomy" id="6565"/>
    <lineage>
        <taxon>Eukaryota</taxon>
        <taxon>Metazoa</taxon>
        <taxon>Spiralia</taxon>
        <taxon>Lophotrochozoa</taxon>
        <taxon>Mollusca</taxon>
        <taxon>Bivalvia</taxon>
        <taxon>Autobranchia</taxon>
        <taxon>Pteriomorphia</taxon>
        <taxon>Ostreida</taxon>
        <taxon>Ostreoidea</taxon>
        <taxon>Ostreidae</taxon>
        <taxon>Crassostrea</taxon>
    </lineage>
</organism>
<evidence type="ECO:0000256" key="2">
    <source>
        <dbReference type="ARBA" id="ARBA00022741"/>
    </source>
</evidence>
<feature type="compositionally biased region" description="Basic and acidic residues" evidence="4">
    <location>
        <begin position="63"/>
        <end position="78"/>
    </location>
</feature>
<evidence type="ECO:0000256" key="4">
    <source>
        <dbReference type="SAM" id="MobiDB-lite"/>
    </source>
</evidence>
<dbReference type="GO" id="GO:0140662">
    <property type="term" value="F:ATP-dependent protein folding chaperone"/>
    <property type="evidence" value="ECO:0007669"/>
    <property type="project" value="InterPro"/>
</dbReference>
<proteinExistence type="inferred from homology"/>
<dbReference type="Proteomes" id="UP000694844">
    <property type="component" value="Chromosome 3"/>
</dbReference>
<dbReference type="CDD" id="cd10229">
    <property type="entry name" value="ASKHA_NBD_HSP70_HSPA12"/>
    <property type="match status" value="1"/>
</dbReference>
<name>A0A8B8CZ21_CRAVI</name>
<dbReference type="SUPFAM" id="SSF53067">
    <property type="entry name" value="Actin-like ATPase domain"/>
    <property type="match status" value="2"/>
</dbReference>
<keyword evidence="3" id="KW-0067">ATP-binding</keyword>
<gene>
    <name evidence="6" type="primary">LOC111123038</name>
</gene>
<evidence type="ECO:0000256" key="1">
    <source>
        <dbReference type="ARBA" id="ARBA00007381"/>
    </source>
</evidence>
<feature type="region of interest" description="Disordered" evidence="4">
    <location>
        <begin position="1"/>
        <end position="78"/>
    </location>
</feature>
<dbReference type="OrthoDB" id="6103589at2759"/>
<dbReference type="GO" id="GO:0005524">
    <property type="term" value="F:ATP binding"/>
    <property type="evidence" value="ECO:0007669"/>
    <property type="project" value="UniProtKB-KW"/>
</dbReference>
<keyword evidence="5" id="KW-1185">Reference proteome</keyword>
<dbReference type="InterPro" id="IPR043129">
    <property type="entry name" value="ATPase_NBD"/>
</dbReference>
<evidence type="ECO:0000256" key="3">
    <source>
        <dbReference type="ARBA" id="ARBA00022840"/>
    </source>
</evidence>
<dbReference type="Gene3D" id="3.30.420.40">
    <property type="match status" value="1"/>
</dbReference>
<dbReference type="PANTHER" id="PTHR14187:SF46">
    <property type="entry name" value="HEAT SHOCK 70 KDA PROTEIN 12A"/>
    <property type="match status" value="1"/>
</dbReference>
<dbReference type="InterPro" id="IPR013126">
    <property type="entry name" value="Hsp_70_fam"/>
</dbReference>
<protein>
    <submittedName>
        <fullName evidence="6">Heat shock 70 kDa protein 12A-like isoform X1</fullName>
    </submittedName>
</protein>
<sequence>MMRKRKRKSKNEEKQAATPTDSNRPVVPTDSNRPVVPNESNRPVVPNESNRPVVPNESNRPVVPKDRNRPVRTESNRPRDIKDKLMVCAIDFGTTYSGYAYSMRSDPMKIYCPHWMSGTSTLTSYKTPTTVLLDRDEEFVAFGYDAEKMYSELVEEEDETVEDYFYFRRFKMMLYGNTTNEKLSTETQVSDIKGKTLPAVYVFSQAIKYLMDHLDDALKTKGIEIQEGDIEWVLTVPAIWNDPAKQFMRQAAEMAGIESHCLVIALEPEAASIFCKELPVEKFEGGSSNIDVFSPGKRYLVLDAGGGTIDMTVHEVKSGGKLQELSRASGGDWGGVTVDKTFKKMLTDIVGEKFLDEYCKENTAEYIELFKDFEVKKRQKIDESSQSGKVTLKISLTFSEKYQRDKRKTISERTKQTEYADSLRWEGDKFRMKKELFKSFFKPSCDEIVNHVKKLLAIPEVKGTNIILMVGGFSESEVVQDAVRNTFRDCRIVIPQEAGLAVLKGAVLFGHDPSIIAARVAKFTYGIECTVPFDPEVHDPEKRMKDPEDGSFRCHSIFSKHVEAGAVVYLNEEQKEHIYYPICADQKVISFPVYISENANPIYTDEPGCKHLGQLDMDISDTTGGVNRQFGAKLKFGGTELTVSARNVDTNQTADIRLNFLNIET</sequence>
<keyword evidence="2" id="KW-0547">Nucleotide-binding</keyword>
<reference evidence="6" key="1">
    <citation type="submission" date="2025-08" db="UniProtKB">
        <authorList>
            <consortium name="RefSeq"/>
        </authorList>
    </citation>
    <scope>IDENTIFICATION</scope>
    <source>
        <tissue evidence="6">Whole sample</tissue>
    </source>
</reference>
<dbReference type="AlphaFoldDB" id="A0A8B8CZ21"/>
<evidence type="ECO:0000313" key="6">
    <source>
        <dbReference type="RefSeq" id="XP_022320830.1"/>
    </source>
</evidence>
<dbReference type="Pfam" id="PF00012">
    <property type="entry name" value="HSP70"/>
    <property type="match status" value="1"/>
</dbReference>
<dbReference type="PANTHER" id="PTHR14187">
    <property type="entry name" value="ALPHA KINASE/ELONGATION FACTOR 2 KINASE"/>
    <property type="match status" value="1"/>
</dbReference>
<dbReference type="GeneID" id="111123038"/>
<dbReference type="KEGG" id="cvn:111123038"/>